<feature type="region of interest" description="Disordered" evidence="1">
    <location>
        <begin position="1"/>
        <end position="29"/>
    </location>
</feature>
<dbReference type="EMBL" id="KB445569">
    <property type="protein sequence ID" value="EMD97758.1"/>
    <property type="molecule type" value="Genomic_DNA"/>
</dbReference>
<dbReference type="HOGENOM" id="CLU_2483199_0_0_1"/>
<name>M2VDI6_COCH5</name>
<feature type="compositionally biased region" description="Basic and acidic residues" evidence="1">
    <location>
        <begin position="8"/>
        <end position="19"/>
    </location>
</feature>
<evidence type="ECO:0000256" key="1">
    <source>
        <dbReference type="SAM" id="MobiDB-lite"/>
    </source>
</evidence>
<keyword evidence="3" id="KW-1185">Reference proteome</keyword>
<reference evidence="2 3" key="1">
    <citation type="journal article" date="2012" name="PLoS Pathog.">
        <title>Diverse lifestyles and strategies of plant pathogenesis encoded in the genomes of eighteen Dothideomycetes fungi.</title>
        <authorList>
            <person name="Ohm R.A."/>
            <person name="Feau N."/>
            <person name="Henrissat B."/>
            <person name="Schoch C.L."/>
            <person name="Horwitz B.A."/>
            <person name="Barry K.W."/>
            <person name="Condon B.J."/>
            <person name="Copeland A.C."/>
            <person name="Dhillon B."/>
            <person name="Glaser F."/>
            <person name="Hesse C.N."/>
            <person name="Kosti I."/>
            <person name="LaButti K."/>
            <person name="Lindquist E.A."/>
            <person name="Lucas S."/>
            <person name="Salamov A.A."/>
            <person name="Bradshaw R.E."/>
            <person name="Ciuffetti L."/>
            <person name="Hamelin R.C."/>
            <person name="Kema G.H.J."/>
            <person name="Lawrence C."/>
            <person name="Scott J.A."/>
            <person name="Spatafora J.W."/>
            <person name="Turgeon B.G."/>
            <person name="de Wit P.J.G.M."/>
            <person name="Zhong S."/>
            <person name="Goodwin S.B."/>
            <person name="Grigoriev I.V."/>
        </authorList>
    </citation>
    <scope>NUCLEOTIDE SEQUENCE [LARGE SCALE GENOMIC DNA]</scope>
    <source>
        <strain evidence="3">C5 / ATCC 48332 / race O</strain>
    </source>
</reference>
<accession>M2VDI6</accession>
<reference evidence="3" key="2">
    <citation type="journal article" date="2013" name="PLoS Genet.">
        <title>Comparative genome structure, secondary metabolite, and effector coding capacity across Cochliobolus pathogens.</title>
        <authorList>
            <person name="Condon B.J."/>
            <person name="Leng Y."/>
            <person name="Wu D."/>
            <person name="Bushley K.E."/>
            <person name="Ohm R.A."/>
            <person name="Otillar R."/>
            <person name="Martin J."/>
            <person name="Schackwitz W."/>
            <person name="Grimwood J."/>
            <person name="MohdZainudin N."/>
            <person name="Xue C."/>
            <person name="Wang R."/>
            <person name="Manning V.A."/>
            <person name="Dhillon B."/>
            <person name="Tu Z.J."/>
            <person name="Steffenson B.J."/>
            <person name="Salamov A."/>
            <person name="Sun H."/>
            <person name="Lowry S."/>
            <person name="LaButti K."/>
            <person name="Han J."/>
            <person name="Copeland A."/>
            <person name="Lindquist E."/>
            <person name="Barry K."/>
            <person name="Schmutz J."/>
            <person name="Baker S.E."/>
            <person name="Ciuffetti L.M."/>
            <person name="Grigoriev I.V."/>
            <person name="Zhong S."/>
            <person name="Turgeon B.G."/>
        </authorList>
    </citation>
    <scope>NUCLEOTIDE SEQUENCE [LARGE SCALE GENOMIC DNA]</scope>
    <source>
        <strain evidence="3">C5 / ATCC 48332 / race O</strain>
    </source>
</reference>
<dbReference type="AlphaFoldDB" id="M2VDI6"/>
<sequence length="87" mass="9642">MVGASIEADGRARSSHDLEPGGGQWRKRWKAVRRADSSGRQAEILVPQTRPSRARLFITTSTTTSSLSLGMEWFFAARPSLQAGYIY</sequence>
<protein>
    <submittedName>
        <fullName evidence="2">Uncharacterized protein</fullName>
    </submittedName>
</protein>
<gene>
    <name evidence="2" type="ORF">COCHEDRAFT_1019081</name>
</gene>
<dbReference type="Proteomes" id="UP000016936">
    <property type="component" value="Unassembled WGS sequence"/>
</dbReference>
<organism evidence="2 3">
    <name type="scientific">Cochliobolus heterostrophus (strain C5 / ATCC 48332 / race O)</name>
    <name type="common">Southern corn leaf blight fungus</name>
    <name type="synonym">Bipolaris maydis</name>
    <dbReference type="NCBI Taxonomy" id="701091"/>
    <lineage>
        <taxon>Eukaryota</taxon>
        <taxon>Fungi</taxon>
        <taxon>Dikarya</taxon>
        <taxon>Ascomycota</taxon>
        <taxon>Pezizomycotina</taxon>
        <taxon>Dothideomycetes</taxon>
        <taxon>Pleosporomycetidae</taxon>
        <taxon>Pleosporales</taxon>
        <taxon>Pleosporineae</taxon>
        <taxon>Pleosporaceae</taxon>
        <taxon>Bipolaris</taxon>
    </lineage>
</organism>
<proteinExistence type="predicted"/>
<evidence type="ECO:0000313" key="3">
    <source>
        <dbReference type="Proteomes" id="UP000016936"/>
    </source>
</evidence>
<evidence type="ECO:0000313" key="2">
    <source>
        <dbReference type="EMBL" id="EMD97758.1"/>
    </source>
</evidence>